<keyword evidence="3 8" id="KW-0813">Transport</keyword>
<dbReference type="SUPFAM" id="SSF103473">
    <property type="entry name" value="MFS general substrate transporter"/>
    <property type="match status" value="1"/>
</dbReference>
<evidence type="ECO:0000256" key="4">
    <source>
        <dbReference type="ARBA" id="ARBA00022475"/>
    </source>
</evidence>
<evidence type="ECO:0000313" key="10">
    <source>
        <dbReference type="EMBL" id="MBL0372333.1"/>
    </source>
</evidence>
<keyword evidence="5 8" id="KW-0812">Transmembrane</keyword>
<comment type="caution">
    <text evidence="10">The sequence shown here is derived from an EMBL/GenBank/DDBJ whole genome shotgun (WGS) entry which is preliminary data.</text>
</comment>
<feature type="transmembrane region" description="Helical" evidence="8">
    <location>
        <begin position="160"/>
        <end position="182"/>
    </location>
</feature>
<keyword evidence="7 8" id="KW-0472">Membrane</keyword>
<name>A0A936YMP5_9HYPH</name>
<feature type="transmembrane region" description="Helical" evidence="8">
    <location>
        <begin position="132"/>
        <end position="154"/>
    </location>
</feature>
<evidence type="ECO:0000259" key="9">
    <source>
        <dbReference type="PROSITE" id="PS50850"/>
    </source>
</evidence>
<dbReference type="AlphaFoldDB" id="A0A936YMP5"/>
<evidence type="ECO:0000313" key="11">
    <source>
        <dbReference type="Proteomes" id="UP000633219"/>
    </source>
</evidence>
<evidence type="ECO:0000256" key="2">
    <source>
        <dbReference type="ARBA" id="ARBA00006236"/>
    </source>
</evidence>
<dbReference type="PROSITE" id="PS50850">
    <property type="entry name" value="MFS"/>
    <property type="match status" value="1"/>
</dbReference>
<dbReference type="Proteomes" id="UP000633219">
    <property type="component" value="Unassembled WGS sequence"/>
</dbReference>
<dbReference type="EMBL" id="JAEQNC010000005">
    <property type="protein sequence ID" value="MBL0372333.1"/>
    <property type="molecule type" value="Genomic_DNA"/>
</dbReference>
<proteinExistence type="inferred from homology"/>
<protein>
    <recommendedName>
        <fullName evidence="8">Bcr/CflA family efflux transporter</fullName>
    </recommendedName>
</protein>
<dbReference type="InterPro" id="IPR020846">
    <property type="entry name" value="MFS_dom"/>
</dbReference>
<dbReference type="CDD" id="cd17320">
    <property type="entry name" value="MFS_MdfA_MDR_like"/>
    <property type="match status" value="1"/>
</dbReference>
<evidence type="ECO:0000256" key="8">
    <source>
        <dbReference type="RuleBase" id="RU365088"/>
    </source>
</evidence>
<dbReference type="Pfam" id="PF07690">
    <property type="entry name" value="MFS_1"/>
    <property type="match status" value="1"/>
</dbReference>
<dbReference type="PANTHER" id="PTHR23502:SF132">
    <property type="entry name" value="POLYAMINE TRANSPORTER 2-RELATED"/>
    <property type="match status" value="1"/>
</dbReference>
<gene>
    <name evidence="10" type="ORF">JJB09_09860</name>
</gene>
<comment type="similarity">
    <text evidence="2 8">Belongs to the major facilitator superfamily. Bcr/CmlA family.</text>
</comment>
<feature type="transmembrane region" description="Helical" evidence="8">
    <location>
        <begin position="368"/>
        <end position="389"/>
    </location>
</feature>
<keyword evidence="4" id="KW-1003">Cell membrane</keyword>
<dbReference type="GO" id="GO:0005886">
    <property type="term" value="C:plasma membrane"/>
    <property type="evidence" value="ECO:0007669"/>
    <property type="project" value="UniProtKB-SubCell"/>
</dbReference>
<feature type="transmembrane region" description="Helical" evidence="8">
    <location>
        <begin position="44"/>
        <end position="62"/>
    </location>
</feature>
<dbReference type="RefSeq" id="WP_201656893.1">
    <property type="nucleotide sequence ID" value="NZ_JAEQNC010000005.1"/>
</dbReference>
<evidence type="ECO:0000256" key="6">
    <source>
        <dbReference type="ARBA" id="ARBA00022989"/>
    </source>
</evidence>
<reference evidence="10" key="1">
    <citation type="submission" date="2021-01" db="EMBL/GenBank/DDBJ databases">
        <title>Rhizobium sp. strain KVB221 16S ribosomal RNA gene Genome sequencing and assembly.</title>
        <authorList>
            <person name="Kang M."/>
        </authorList>
    </citation>
    <scope>NUCLEOTIDE SEQUENCE</scope>
    <source>
        <strain evidence="10">KVB221</strain>
    </source>
</reference>
<feature type="transmembrane region" description="Helical" evidence="8">
    <location>
        <begin position="246"/>
        <end position="266"/>
    </location>
</feature>
<accession>A0A936YMP5</accession>
<feature type="transmembrane region" description="Helical" evidence="8">
    <location>
        <begin position="99"/>
        <end position="120"/>
    </location>
</feature>
<comment type="caution">
    <text evidence="8">Lacks conserved residue(s) required for the propagation of feature annotation.</text>
</comment>
<keyword evidence="8" id="KW-0997">Cell inner membrane</keyword>
<dbReference type="InterPro" id="IPR004812">
    <property type="entry name" value="Efflux_drug-R_Bcr/CmlA"/>
</dbReference>
<feature type="transmembrane region" description="Helical" evidence="8">
    <location>
        <begin position="212"/>
        <end position="240"/>
    </location>
</feature>
<sequence length="400" mass="41261">MDRKTLLIGLALGALSALGPLATDMYLGALPSMASDLGGTDADMQLSVMTFFAGFTLGQLFYGPISDRTGRKPMVYVALSIFAIASLGCLFAATADQLLALRFLQGIGGSIGMVISTAVIRDLFTGHAATKLMSLVVLVLGISPILAPLVGSLILEVGTWRVIFAVLTGFAVLCAILVSALLPETRMQELRIHSKPADALKWYSRLLVSRSFIPYAGTLALVQGGFFAYIAGSSFVLINVYGLSPLVYSLVFGFNAVGLGIGTQIAARLSQRIGTRSIVKACTLVYAGAAVLLLAMQLGGAANLISVCTLLFVLVTALGGIMPSCNILTMESHGAIAGTAAALMGALGFGAGAASSFAIGLFDDGTALPMIAVIAGCAVASTLVAHLTFRDAKLAQPERA</sequence>
<feature type="transmembrane region" description="Helical" evidence="8">
    <location>
        <begin position="74"/>
        <end position="93"/>
    </location>
</feature>
<dbReference type="GO" id="GO:0042910">
    <property type="term" value="F:xenobiotic transmembrane transporter activity"/>
    <property type="evidence" value="ECO:0007669"/>
    <property type="project" value="InterPro"/>
</dbReference>
<keyword evidence="6 8" id="KW-1133">Transmembrane helix</keyword>
<dbReference type="InterPro" id="IPR036259">
    <property type="entry name" value="MFS_trans_sf"/>
</dbReference>
<evidence type="ECO:0000256" key="5">
    <source>
        <dbReference type="ARBA" id="ARBA00022692"/>
    </source>
</evidence>
<dbReference type="Gene3D" id="1.20.1720.10">
    <property type="entry name" value="Multidrug resistance protein D"/>
    <property type="match status" value="1"/>
</dbReference>
<evidence type="ECO:0000256" key="1">
    <source>
        <dbReference type="ARBA" id="ARBA00004651"/>
    </source>
</evidence>
<comment type="subcellular location">
    <subcellularLocation>
        <location evidence="8">Cell inner membrane</location>
        <topology evidence="8">Multi-pass membrane protein</topology>
    </subcellularLocation>
    <subcellularLocation>
        <location evidence="1">Cell membrane</location>
        <topology evidence="1">Multi-pass membrane protein</topology>
    </subcellularLocation>
</comment>
<feature type="transmembrane region" description="Helical" evidence="8">
    <location>
        <begin position="278"/>
        <end position="298"/>
    </location>
</feature>
<dbReference type="NCBIfam" id="TIGR00710">
    <property type="entry name" value="efflux_Bcr_CflA"/>
    <property type="match status" value="1"/>
</dbReference>
<evidence type="ECO:0000256" key="3">
    <source>
        <dbReference type="ARBA" id="ARBA00022448"/>
    </source>
</evidence>
<evidence type="ECO:0000256" key="7">
    <source>
        <dbReference type="ARBA" id="ARBA00023136"/>
    </source>
</evidence>
<organism evidence="10 11">
    <name type="scientific">Rhizobium setariae</name>
    <dbReference type="NCBI Taxonomy" id="2801340"/>
    <lineage>
        <taxon>Bacteria</taxon>
        <taxon>Pseudomonadati</taxon>
        <taxon>Pseudomonadota</taxon>
        <taxon>Alphaproteobacteria</taxon>
        <taxon>Hyphomicrobiales</taxon>
        <taxon>Rhizobiaceae</taxon>
        <taxon>Rhizobium/Agrobacterium group</taxon>
        <taxon>Rhizobium</taxon>
    </lineage>
</organism>
<dbReference type="FunFam" id="1.20.1720.10:FF:000005">
    <property type="entry name" value="Bcr/CflA family efflux transporter"/>
    <property type="match status" value="1"/>
</dbReference>
<keyword evidence="11" id="KW-1185">Reference proteome</keyword>
<dbReference type="InterPro" id="IPR011701">
    <property type="entry name" value="MFS"/>
</dbReference>
<feature type="transmembrane region" description="Helical" evidence="8">
    <location>
        <begin position="304"/>
        <end position="328"/>
    </location>
</feature>
<dbReference type="PANTHER" id="PTHR23502">
    <property type="entry name" value="MAJOR FACILITATOR SUPERFAMILY"/>
    <property type="match status" value="1"/>
</dbReference>
<feature type="domain" description="Major facilitator superfamily (MFS) profile" evidence="9">
    <location>
        <begin position="1"/>
        <end position="393"/>
    </location>
</feature>
<feature type="transmembrane region" description="Helical" evidence="8">
    <location>
        <begin position="340"/>
        <end position="362"/>
    </location>
</feature>
<dbReference type="GO" id="GO:1990961">
    <property type="term" value="P:xenobiotic detoxification by transmembrane export across the plasma membrane"/>
    <property type="evidence" value="ECO:0007669"/>
    <property type="project" value="InterPro"/>
</dbReference>